<organism evidence="1 2">
    <name type="scientific">Oncorhynchus mykiss</name>
    <name type="common">Rainbow trout</name>
    <name type="synonym">Salmo gairdneri</name>
    <dbReference type="NCBI Taxonomy" id="8022"/>
    <lineage>
        <taxon>Eukaryota</taxon>
        <taxon>Metazoa</taxon>
        <taxon>Chordata</taxon>
        <taxon>Craniata</taxon>
        <taxon>Vertebrata</taxon>
        <taxon>Euteleostomi</taxon>
        <taxon>Actinopterygii</taxon>
        <taxon>Neopterygii</taxon>
        <taxon>Teleostei</taxon>
        <taxon>Protacanthopterygii</taxon>
        <taxon>Salmoniformes</taxon>
        <taxon>Salmonidae</taxon>
        <taxon>Salmoninae</taxon>
        <taxon>Oncorhynchus</taxon>
    </lineage>
</organism>
<evidence type="ECO:0000313" key="1">
    <source>
        <dbReference type="EMBL" id="CDQ71191.1"/>
    </source>
</evidence>
<dbReference type="EMBL" id="FR904754">
    <property type="protein sequence ID" value="CDQ71191.1"/>
    <property type="molecule type" value="Genomic_DNA"/>
</dbReference>
<evidence type="ECO:0000313" key="2">
    <source>
        <dbReference type="Proteomes" id="UP000193380"/>
    </source>
</evidence>
<dbReference type="AlphaFoldDB" id="A0A060WVJ8"/>
<dbReference type="PANTHER" id="PTHR35668:SF1">
    <property type="entry name" value="PROTEIN SHORTAGE IN CHIASMATA 1 ORTHOLOG"/>
    <property type="match status" value="1"/>
</dbReference>
<dbReference type="GO" id="GO:0016887">
    <property type="term" value="F:ATP hydrolysis activity"/>
    <property type="evidence" value="ECO:0007669"/>
    <property type="project" value="InterPro"/>
</dbReference>
<dbReference type="Proteomes" id="UP000193380">
    <property type="component" value="Unassembled WGS sequence"/>
</dbReference>
<dbReference type="STRING" id="8022.A0A060WVJ8"/>
<dbReference type="GO" id="GO:0003697">
    <property type="term" value="F:single-stranded DNA binding"/>
    <property type="evidence" value="ECO:0007669"/>
    <property type="project" value="TreeGrafter"/>
</dbReference>
<dbReference type="GO" id="GO:0000712">
    <property type="term" value="P:resolution of meiotic recombination intermediates"/>
    <property type="evidence" value="ECO:0007669"/>
    <property type="project" value="InterPro"/>
</dbReference>
<dbReference type="Pfam" id="PF17825">
    <property type="entry name" value="DUF5587"/>
    <property type="match status" value="1"/>
</dbReference>
<sequence>MEQRLSVSLTQMRVDLLEVIPSSNPNSQLDLDRDEAVWVLREARKDKGHFVCNESFSKSTGEKMSPRHQRDDLVMPEEVLFSDHLPQFRKHLPSMKAKLSRLRNLPVSDPLLSSTGGTLSEEAIFR</sequence>
<dbReference type="GO" id="GO:0000794">
    <property type="term" value="C:condensed nuclear chromosome"/>
    <property type="evidence" value="ECO:0007669"/>
    <property type="project" value="InterPro"/>
</dbReference>
<dbReference type="PaxDb" id="8022-A0A060WVJ8"/>
<gene>
    <name evidence="1" type="ORF">GSONMT00014553001</name>
</gene>
<accession>A0A060WVJ8</accession>
<protein>
    <submittedName>
        <fullName evidence="1">Uncharacterized protein</fullName>
    </submittedName>
</protein>
<reference evidence="1" key="2">
    <citation type="submission" date="2014-03" db="EMBL/GenBank/DDBJ databases">
        <authorList>
            <person name="Genoscope - CEA"/>
        </authorList>
    </citation>
    <scope>NUCLEOTIDE SEQUENCE</scope>
</reference>
<name>A0A060WVJ8_ONCMY</name>
<proteinExistence type="predicted"/>
<dbReference type="InterPro" id="IPR039991">
    <property type="entry name" value="SHOC1"/>
</dbReference>
<reference evidence="1" key="1">
    <citation type="journal article" date="2014" name="Nat. Commun.">
        <title>The rainbow trout genome provides novel insights into evolution after whole-genome duplication in vertebrates.</title>
        <authorList>
            <person name="Berthelot C."/>
            <person name="Brunet F."/>
            <person name="Chalopin D."/>
            <person name="Juanchich A."/>
            <person name="Bernard M."/>
            <person name="Noel B."/>
            <person name="Bento P."/>
            <person name="Da Silva C."/>
            <person name="Labadie K."/>
            <person name="Alberti A."/>
            <person name="Aury J.M."/>
            <person name="Louis A."/>
            <person name="Dehais P."/>
            <person name="Bardou P."/>
            <person name="Montfort J."/>
            <person name="Klopp C."/>
            <person name="Cabau C."/>
            <person name="Gaspin C."/>
            <person name="Thorgaard G.H."/>
            <person name="Boussaha M."/>
            <person name="Quillet E."/>
            <person name="Guyomard R."/>
            <person name="Galiana D."/>
            <person name="Bobe J."/>
            <person name="Volff J.N."/>
            <person name="Genet C."/>
            <person name="Wincker P."/>
            <person name="Jaillon O."/>
            <person name="Roest Crollius H."/>
            <person name="Guiguen Y."/>
        </authorList>
    </citation>
    <scope>NUCLEOTIDE SEQUENCE [LARGE SCALE GENOMIC DNA]</scope>
</reference>
<dbReference type="PANTHER" id="PTHR35668">
    <property type="entry name" value="PROTEIN SHORTAGE IN CHIASMATA 1 ORTHOLOG"/>
    <property type="match status" value="1"/>
</dbReference>